<dbReference type="GO" id="GO:0071949">
    <property type="term" value="F:FAD binding"/>
    <property type="evidence" value="ECO:0007669"/>
    <property type="project" value="InterPro"/>
</dbReference>
<evidence type="ECO:0000259" key="7">
    <source>
        <dbReference type="PROSITE" id="PS51387"/>
    </source>
</evidence>
<dbReference type="AlphaFoldDB" id="A0A8H4P823"/>
<evidence type="ECO:0000256" key="3">
    <source>
        <dbReference type="ARBA" id="ARBA00022630"/>
    </source>
</evidence>
<dbReference type="Gene3D" id="3.30.43.10">
    <property type="entry name" value="Uridine Diphospho-n-acetylenolpyruvylglucosamine Reductase, domain 2"/>
    <property type="match status" value="1"/>
</dbReference>
<feature type="domain" description="FAD-binding PCMH-type" evidence="7">
    <location>
        <begin position="56"/>
        <end position="225"/>
    </location>
</feature>
<dbReference type="InterPro" id="IPR016167">
    <property type="entry name" value="FAD-bd_PCMH_sub1"/>
</dbReference>
<evidence type="ECO:0000256" key="4">
    <source>
        <dbReference type="ARBA" id="ARBA00022827"/>
    </source>
</evidence>
<evidence type="ECO:0000313" key="9">
    <source>
        <dbReference type="Proteomes" id="UP000554235"/>
    </source>
</evidence>
<dbReference type="InterPro" id="IPR036318">
    <property type="entry name" value="FAD-bd_PCMH-like_sf"/>
</dbReference>
<proteinExistence type="inferred from homology"/>
<reference evidence="8 9" key="1">
    <citation type="submission" date="2020-01" db="EMBL/GenBank/DDBJ databases">
        <title>Identification and distribution of gene clusters putatively required for synthesis of sphingolipid metabolism inhibitors in phylogenetically diverse species of the filamentous fungus Fusarium.</title>
        <authorList>
            <person name="Kim H.-S."/>
            <person name="Busman M."/>
            <person name="Brown D.W."/>
            <person name="Divon H."/>
            <person name="Uhlig S."/>
            <person name="Proctor R.H."/>
        </authorList>
    </citation>
    <scope>NUCLEOTIDE SEQUENCE [LARGE SCALE GENOMIC DNA]</scope>
    <source>
        <strain evidence="8 9">NRRL 20459</strain>
    </source>
</reference>
<dbReference type="Pfam" id="PF01565">
    <property type="entry name" value="FAD_binding_4"/>
    <property type="match status" value="1"/>
</dbReference>
<dbReference type="SUPFAM" id="SSF56176">
    <property type="entry name" value="FAD-binding/transporter-associated domain-like"/>
    <property type="match status" value="1"/>
</dbReference>
<evidence type="ECO:0000256" key="5">
    <source>
        <dbReference type="ARBA" id="ARBA00023002"/>
    </source>
</evidence>
<evidence type="ECO:0000313" key="8">
    <source>
        <dbReference type="EMBL" id="KAF4459631.1"/>
    </source>
</evidence>
<dbReference type="Gene3D" id="3.40.462.20">
    <property type="match status" value="1"/>
</dbReference>
<feature type="signal peptide" evidence="6">
    <location>
        <begin position="1"/>
        <end position="21"/>
    </location>
</feature>
<dbReference type="EMBL" id="JAADYS010002133">
    <property type="protein sequence ID" value="KAF4459631.1"/>
    <property type="molecule type" value="Genomic_DNA"/>
</dbReference>
<comment type="caution">
    <text evidence="8">The sequence shown here is derived from an EMBL/GenBank/DDBJ whole genome shotgun (WGS) entry which is preliminary data.</text>
</comment>
<sequence>MIYFKTFLWTILALQSPFALGYPSDPLDIVEDLGSVLSEGASVTANISSAPRWSDYHAPRPGYIVHVAEEEDVAKTVEYCNKQEIKFLAQSGAHGWARTCDNDVVIDLTGLNSITFNEARDLVTIGGGTLNGDWVDAAYANGVQVLNGGCNCVGVLGATLGGGVSRGMNRYGMPVDNVVSANLVTADGELIQVSKDTNSDLFWAILGAGPNFGIVTSVVMNAYPLIDEGRVWTGELIFSGDKLEAYIVAVNRLNLTEDMTLHWGFSHRPDPVITAQVFFMRGDAEAGREAFQSLYDLEPDDDTTQIMTYPHINDDTDALCVKGGRKPGWFTGLETFDYPTFQAVWDDEYVDFVATTNLTNTTILIECYSNYVLRDIGSEGASYAHRAINYYAWTLSGHVDSSSDSGVEAYSSRVRELWRSTSGFEPQRTYINFAYGDESLEEIYGESLPRLRQLKKQWDPKGRFDQWFAIF</sequence>
<keyword evidence="5" id="KW-0560">Oxidoreductase</keyword>
<keyword evidence="9" id="KW-1185">Reference proteome</keyword>
<dbReference type="PANTHER" id="PTHR42973">
    <property type="entry name" value="BINDING OXIDOREDUCTASE, PUTATIVE (AFU_ORTHOLOGUE AFUA_1G17690)-RELATED"/>
    <property type="match status" value="1"/>
</dbReference>
<evidence type="ECO:0000256" key="6">
    <source>
        <dbReference type="SAM" id="SignalP"/>
    </source>
</evidence>
<dbReference type="InterPro" id="IPR016169">
    <property type="entry name" value="FAD-bd_PCMH_sub2"/>
</dbReference>
<comment type="cofactor">
    <cofactor evidence="1">
        <name>FAD</name>
        <dbReference type="ChEBI" id="CHEBI:57692"/>
    </cofactor>
</comment>
<protein>
    <submittedName>
        <fullName evidence="8">FAD binding domain-containing</fullName>
    </submittedName>
</protein>
<dbReference type="PANTHER" id="PTHR42973:SF39">
    <property type="entry name" value="FAD-BINDING PCMH-TYPE DOMAIN-CONTAINING PROTEIN"/>
    <property type="match status" value="1"/>
</dbReference>
<accession>A0A8H4P823</accession>
<dbReference type="InterPro" id="IPR050416">
    <property type="entry name" value="FAD-linked_Oxidoreductase"/>
</dbReference>
<keyword evidence="4" id="KW-0274">FAD</keyword>
<dbReference type="InterPro" id="IPR006094">
    <property type="entry name" value="Oxid_FAD_bind_N"/>
</dbReference>
<dbReference type="GO" id="GO:0016491">
    <property type="term" value="F:oxidoreductase activity"/>
    <property type="evidence" value="ECO:0007669"/>
    <property type="project" value="UniProtKB-KW"/>
</dbReference>
<gene>
    <name evidence="8" type="ORF">FALBO_13618</name>
</gene>
<name>A0A8H4P823_9HYPO</name>
<feature type="chain" id="PRO_5034964519" evidence="6">
    <location>
        <begin position="22"/>
        <end position="471"/>
    </location>
</feature>
<dbReference type="PROSITE" id="PS51387">
    <property type="entry name" value="FAD_PCMH"/>
    <property type="match status" value="1"/>
</dbReference>
<dbReference type="Gene3D" id="3.30.465.10">
    <property type="match status" value="1"/>
</dbReference>
<evidence type="ECO:0000256" key="1">
    <source>
        <dbReference type="ARBA" id="ARBA00001974"/>
    </source>
</evidence>
<dbReference type="OrthoDB" id="415825at2759"/>
<keyword evidence="6" id="KW-0732">Signal</keyword>
<dbReference type="InterPro" id="IPR012951">
    <property type="entry name" value="BBE"/>
</dbReference>
<dbReference type="Pfam" id="PF08031">
    <property type="entry name" value="BBE"/>
    <property type="match status" value="1"/>
</dbReference>
<dbReference type="Proteomes" id="UP000554235">
    <property type="component" value="Unassembled WGS sequence"/>
</dbReference>
<organism evidence="8 9">
    <name type="scientific">Fusarium albosuccineum</name>
    <dbReference type="NCBI Taxonomy" id="1237068"/>
    <lineage>
        <taxon>Eukaryota</taxon>
        <taxon>Fungi</taxon>
        <taxon>Dikarya</taxon>
        <taxon>Ascomycota</taxon>
        <taxon>Pezizomycotina</taxon>
        <taxon>Sordariomycetes</taxon>
        <taxon>Hypocreomycetidae</taxon>
        <taxon>Hypocreales</taxon>
        <taxon>Nectriaceae</taxon>
        <taxon>Fusarium</taxon>
        <taxon>Fusarium decemcellulare species complex</taxon>
    </lineage>
</organism>
<evidence type="ECO:0000256" key="2">
    <source>
        <dbReference type="ARBA" id="ARBA00005466"/>
    </source>
</evidence>
<keyword evidence="3" id="KW-0285">Flavoprotein</keyword>
<dbReference type="InterPro" id="IPR016166">
    <property type="entry name" value="FAD-bd_PCMH"/>
</dbReference>
<comment type="similarity">
    <text evidence="2">Belongs to the oxygen-dependent FAD-linked oxidoreductase family.</text>
</comment>